<accession>A0A2T3KMK5</accession>
<gene>
    <name evidence="1" type="ORF">C9J27_03100</name>
</gene>
<name>A0A2T3KMK5_9GAMM</name>
<sequence>MKIEWDDAPFGTTHAALTDLGSVHWYMALGNEWFMRPFKQGSWLPMTRIHGIKVYVRPIGDYQPIRIYSLKEKIACEKLLADMRENKVKVTQ</sequence>
<proteinExistence type="predicted"/>
<dbReference type="EMBL" id="PYNF01000002">
    <property type="protein sequence ID" value="PSV01030.1"/>
    <property type="molecule type" value="Genomic_DNA"/>
</dbReference>
<dbReference type="AlphaFoldDB" id="A0A2T3KMK5"/>
<evidence type="ECO:0000313" key="2">
    <source>
        <dbReference type="Proteomes" id="UP000241426"/>
    </source>
</evidence>
<reference evidence="1 2" key="1">
    <citation type="submission" date="2018-01" db="EMBL/GenBank/DDBJ databases">
        <title>Whole genome sequencing of Histamine producing bacteria.</title>
        <authorList>
            <person name="Butler K."/>
        </authorList>
    </citation>
    <scope>NUCLEOTIDE SEQUENCE [LARGE SCALE GENOMIC DNA]</scope>
    <source>
        <strain evidence="1 2">FS-7.2</strain>
    </source>
</reference>
<dbReference type="Proteomes" id="UP000241426">
    <property type="component" value="Unassembled WGS sequence"/>
</dbReference>
<evidence type="ECO:0000313" key="1">
    <source>
        <dbReference type="EMBL" id="PSV01030.1"/>
    </source>
</evidence>
<organism evidence="1 2">
    <name type="scientific">Photobacterium kishitanii</name>
    <dbReference type="NCBI Taxonomy" id="318456"/>
    <lineage>
        <taxon>Bacteria</taxon>
        <taxon>Pseudomonadati</taxon>
        <taxon>Pseudomonadota</taxon>
        <taxon>Gammaproteobacteria</taxon>
        <taxon>Vibrionales</taxon>
        <taxon>Vibrionaceae</taxon>
        <taxon>Photobacterium</taxon>
    </lineage>
</organism>
<dbReference type="RefSeq" id="WP_107288758.1">
    <property type="nucleotide sequence ID" value="NZ_PYNF01000002.1"/>
</dbReference>
<protein>
    <submittedName>
        <fullName evidence="1">Uncharacterized protein</fullName>
    </submittedName>
</protein>
<comment type="caution">
    <text evidence="1">The sequence shown here is derived from an EMBL/GenBank/DDBJ whole genome shotgun (WGS) entry which is preliminary data.</text>
</comment>